<feature type="domain" description="Response regulatory" evidence="19">
    <location>
        <begin position="730"/>
        <end position="855"/>
    </location>
</feature>
<accession>A0ABY6B4T1</accession>
<evidence type="ECO:0000256" key="16">
    <source>
        <dbReference type="SAM" id="MobiDB-lite"/>
    </source>
</evidence>
<dbReference type="Gene3D" id="3.40.50.2300">
    <property type="match status" value="2"/>
</dbReference>
<dbReference type="PANTHER" id="PTHR45339">
    <property type="entry name" value="HYBRID SIGNAL TRANSDUCTION HISTIDINE KINASE J"/>
    <property type="match status" value="1"/>
</dbReference>
<dbReference type="SMART" id="SM00387">
    <property type="entry name" value="HATPase_c"/>
    <property type="match status" value="1"/>
</dbReference>
<organism evidence="21 22">
    <name type="scientific">Roseateles amylovorans</name>
    <dbReference type="NCBI Taxonomy" id="2978473"/>
    <lineage>
        <taxon>Bacteria</taxon>
        <taxon>Pseudomonadati</taxon>
        <taxon>Pseudomonadota</taxon>
        <taxon>Betaproteobacteria</taxon>
        <taxon>Burkholderiales</taxon>
        <taxon>Sphaerotilaceae</taxon>
        <taxon>Roseateles</taxon>
    </lineage>
</organism>
<evidence type="ECO:0000256" key="13">
    <source>
        <dbReference type="ARBA" id="ARBA00023136"/>
    </source>
</evidence>
<evidence type="ECO:0000256" key="6">
    <source>
        <dbReference type="ARBA" id="ARBA00022679"/>
    </source>
</evidence>
<dbReference type="SUPFAM" id="SSF103190">
    <property type="entry name" value="Sensory domain-like"/>
    <property type="match status" value="1"/>
</dbReference>
<dbReference type="PROSITE" id="PS50110">
    <property type="entry name" value="RESPONSE_REGULATORY"/>
    <property type="match status" value="2"/>
</dbReference>
<evidence type="ECO:0000256" key="7">
    <source>
        <dbReference type="ARBA" id="ARBA00022692"/>
    </source>
</evidence>
<dbReference type="InterPro" id="IPR029151">
    <property type="entry name" value="Sensor-like_sf"/>
</dbReference>
<keyword evidence="11 17" id="KW-1133">Transmembrane helix</keyword>
<evidence type="ECO:0000256" key="15">
    <source>
        <dbReference type="PROSITE-ProRule" id="PRU00169"/>
    </source>
</evidence>
<evidence type="ECO:0000256" key="2">
    <source>
        <dbReference type="ARBA" id="ARBA00004651"/>
    </source>
</evidence>
<dbReference type="InterPro" id="IPR003594">
    <property type="entry name" value="HATPase_dom"/>
</dbReference>
<dbReference type="PROSITE" id="PS50894">
    <property type="entry name" value="HPT"/>
    <property type="match status" value="1"/>
</dbReference>
<dbReference type="InterPro" id="IPR003661">
    <property type="entry name" value="HisK_dim/P_dom"/>
</dbReference>
<keyword evidence="4" id="KW-1003">Cell membrane</keyword>
<dbReference type="CDD" id="cd17546">
    <property type="entry name" value="REC_hyHK_CKI1_RcsC-like"/>
    <property type="match status" value="2"/>
</dbReference>
<dbReference type="InterPro" id="IPR011006">
    <property type="entry name" value="CheY-like_superfamily"/>
</dbReference>
<dbReference type="SUPFAM" id="SSF52172">
    <property type="entry name" value="CheY-like"/>
    <property type="match status" value="2"/>
</dbReference>
<dbReference type="InterPro" id="IPR035965">
    <property type="entry name" value="PAS-like_dom_sf"/>
</dbReference>
<dbReference type="EC" id="2.7.13.3" evidence="3"/>
<evidence type="ECO:0000256" key="4">
    <source>
        <dbReference type="ARBA" id="ARBA00022475"/>
    </source>
</evidence>
<dbReference type="InterPro" id="IPR008207">
    <property type="entry name" value="Sig_transdc_His_kin_Hpt_dom"/>
</dbReference>
<proteinExistence type="predicted"/>
<keyword evidence="12" id="KW-0902">Two-component regulatory system</keyword>
<dbReference type="Gene3D" id="1.20.120.160">
    <property type="entry name" value="HPT domain"/>
    <property type="match status" value="1"/>
</dbReference>
<evidence type="ECO:0000256" key="1">
    <source>
        <dbReference type="ARBA" id="ARBA00000085"/>
    </source>
</evidence>
<keyword evidence="22" id="KW-1185">Reference proteome</keyword>
<feature type="region of interest" description="Disordered" evidence="16">
    <location>
        <begin position="1308"/>
        <end position="1329"/>
    </location>
</feature>
<dbReference type="EMBL" id="CP104562">
    <property type="protein sequence ID" value="UXH80371.1"/>
    <property type="molecule type" value="Genomic_DNA"/>
</dbReference>
<feature type="modified residue" description="4-aspartylphosphate" evidence="15">
    <location>
        <position position="934"/>
    </location>
</feature>
<dbReference type="InterPro" id="IPR001789">
    <property type="entry name" value="Sig_transdc_resp-reg_receiver"/>
</dbReference>
<dbReference type="Pfam" id="PF00072">
    <property type="entry name" value="Response_reg"/>
    <property type="match status" value="2"/>
</dbReference>
<dbReference type="Pfam" id="PF01627">
    <property type="entry name" value="Hpt"/>
    <property type="match status" value="1"/>
</dbReference>
<dbReference type="CDD" id="cd00088">
    <property type="entry name" value="HPT"/>
    <property type="match status" value="1"/>
</dbReference>
<evidence type="ECO:0000313" key="21">
    <source>
        <dbReference type="EMBL" id="UXH80371.1"/>
    </source>
</evidence>
<dbReference type="Gene3D" id="1.10.287.130">
    <property type="match status" value="1"/>
</dbReference>
<feature type="domain" description="Response regulatory" evidence="19">
    <location>
        <begin position="883"/>
        <end position="1001"/>
    </location>
</feature>
<evidence type="ECO:0000259" key="20">
    <source>
        <dbReference type="PROSITE" id="PS50894"/>
    </source>
</evidence>
<dbReference type="CDD" id="cd12914">
    <property type="entry name" value="PDC1_DGC_like"/>
    <property type="match status" value="1"/>
</dbReference>
<evidence type="ECO:0000259" key="18">
    <source>
        <dbReference type="PROSITE" id="PS50109"/>
    </source>
</evidence>
<keyword evidence="10" id="KW-0067">ATP-binding</keyword>
<evidence type="ECO:0000256" key="3">
    <source>
        <dbReference type="ARBA" id="ARBA00012438"/>
    </source>
</evidence>
<dbReference type="SUPFAM" id="SSF55785">
    <property type="entry name" value="PYP-like sensor domain (PAS domain)"/>
    <property type="match status" value="1"/>
</dbReference>
<feature type="compositionally biased region" description="Low complexity" evidence="16">
    <location>
        <begin position="1167"/>
        <end position="1178"/>
    </location>
</feature>
<dbReference type="Gene3D" id="3.30.450.20">
    <property type="entry name" value="PAS domain"/>
    <property type="match status" value="3"/>
</dbReference>
<dbReference type="Proteomes" id="UP001064933">
    <property type="component" value="Chromosome"/>
</dbReference>
<dbReference type="PRINTS" id="PR00344">
    <property type="entry name" value="BCTRLSENSOR"/>
</dbReference>
<gene>
    <name evidence="21" type="ORF">N4261_11040</name>
</gene>
<dbReference type="InterPro" id="IPR036641">
    <property type="entry name" value="HPT_dom_sf"/>
</dbReference>
<dbReference type="Pfam" id="PF02518">
    <property type="entry name" value="HATPase_c"/>
    <property type="match status" value="1"/>
</dbReference>
<dbReference type="CDD" id="cd00082">
    <property type="entry name" value="HisKA"/>
    <property type="match status" value="1"/>
</dbReference>
<dbReference type="InterPro" id="IPR005467">
    <property type="entry name" value="His_kinase_dom"/>
</dbReference>
<sequence>MGRVSGWLLAHRRAGWLLALVMAAVLGWAAGALHQASLESEYRRTMDQTALREASALQNFTLTGRGMGAVTLAGQLTPALKTAAQIKDVALARRTRPAADTLQVLASSVASQQTFVVNADGVLISAWDEKGQEPIGLDVSFREYFRQAMQGQPNVYAGISLSTGKRTFWLSAPIYETPGQTGKVIGVISARFFAEGLDRFLDAGSHAGALLVSPTGVVLAATREEWRLTLDGTPHPERSRLLTESRQFGKLFADPQTVRRLPLALNLRTIELDGQRHAVARAPVEWHDTTGQWQLVLLDDLSGVAPMAYRWWISLLVGLLAFGLMMMWLRGLSHRADRERKDLALQRQHRQLQTILDRSPIGVSVLVDAEVRMINPAQRDMIRAELGLPLPDDIAEPGERDRLQALITQGSDERSIELRLYNPKRELRDYLASFLRIDYQGETATLMWMVDITRRKQAEQAILRAKEAAEESTRAKSDFLANMSHEIRTPMNAIIGMSHLALQTGLDARQRNYIEKVHRSAENLLGVINDILDFSRIEAGRLTLERVPFRLDDVLDHLVNLIGFRVEDKGLELLLKLEPDLPLALLGDPLRLGQVLVNLGNNAVKFTDRGEVIIGIEQTGWREVDEGRLVELHFWVKDSGIGMSDEQQSRLFQSFSQADSSTTRRYGGSGLGLAISRQLVELMGGRIWVESEPGAGSTFHFNATFGLQAQPAGQLPGRRALMAHDLQHLRTLVVDDNAPAREILAALAQSFGLRVDTASDGARAVDAAVEAQVQGDPYGLVLMDWQMPIEDGLSASRRLRDGRLRQPPSLVLVTSFGRDEALAAALAQTPSTQRPVLLTKPVTGSALLCAVGEAMGHANGPVPHERRRRGATKDAIRKLAGAHVLIVEDNELNQELAAALLEEAGLRVTLAPNGQIALDLLADAAQPFDGILMDCQMPVMDGYSATRALRADPRWRSLPVIAMTANAMSGDRDKVLAAGMNDHVPKPLDVDALFETLAYWIKPVATDDTMKTRSGEGRRIDTRLRTDDALPVADTVDPMTGLTALPGLDLQAGLATTGHNPKLYRKLLRTFHDSQLDFTAQFAEATRAGDTVTMTRLAHSLRGAAATLGGHTLAQAAGQLEQACARQAPAAEREPLLQQTRSLLATLLVSLGRMLAREALADTQAETAAGASSASTAAAPPPQVAQARRQLEDALQTLMKVLEESDSNASEMASQLVLAMERAALPAPRHRLLRRAIDAAARFDFDIAIALLREDAQLQRQRAATSNTNGGVSTGPSAANTVAPSIASASTGAGMNAAATGIVSTASPAGAATVEAVEPGGPREERKPS</sequence>
<comment type="catalytic activity">
    <reaction evidence="1">
        <text>ATP + protein L-histidine = ADP + protein N-phospho-L-histidine.</text>
        <dbReference type="EC" id="2.7.13.3"/>
    </reaction>
</comment>
<dbReference type="PROSITE" id="PS50109">
    <property type="entry name" value="HIS_KIN"/>
    <property type="match status" value="1"/>
</dbReference>
<evidence type="ECO:0000313" key="22">
    <source>
        <dbReference type="Proteomes" id="UP001064933"/>
    </source>
</evidence>
<evidence type="ECO:0000256" key="17">
    <source>
        <dbReference type="SAM" id="Phobius"/>
    </source>
</evidence>
<keyword evidence="7 17" id="KW-0812">Transmembrane</keyword>
<dbReference type="SMART" id="SM00388">
    <property type="entry name" value="HisKA"/>
    <property type="match status" value="1"/>
</dbReference>
<dbReference type="Gene3D" id="3.30.565.10">
    <property type="entry name" value="Histidine kinase-like ATPase, C-terminal domain"/>
    <property type="match status" value="1"/>
</dbReference>
<evidence type="ECO:0000256" key="12">
    <source>
        <dbReference type="ARBA" id="ARBA00023012"/>
    </source>
</evidence>
<dbReference type="Pfam" id="PF00512">
    <property type="entry name" value="HisKA"/>
    <property type="match status" value="1"/>
</dbReference>
<dbReference type="SUPFAM" id="SSF55874">
    <property type="entry name" value="ATPase domain of HSP90 chaperone/DNA topoisomerase II/histidine kinase"/>
    <property type="match status" value="1"/>
</dbReference>
<feature type="domain" description="HPt" evidence="20">
    <location>
        <begin position="1060"/>
        <end position="1154"/>
    </location>
</feature>
<dbReference type="SMART" id="SM00448">
    <property type="entry name" value="REC"/>
    <property type="match status" value="2"/>
</dbReference>
<feature type="region of interest" description="Disordered" evidence="16">
    <location>
        <begin position="1167"/>
        <end position="1187"/>
    </location>
</feature>
<reference evidence="21" key="1">
    <citation type="submission" date="2022-10" db="EMBL/GenBank/DDBJ databases">
        <title>Characterization and whole genome sequencing of a new Roseateles species, isolated from fresh water.</title>
        <authorList>
            <person name="Guliayeva D.Y."/>
            <person name="Akhremchuk A.E."/>
            <person name="Sikolenko M.A."/>
            <person name="Valentovich L.N."/>
            <person name="Sidarenka A.V."/>
        </authorList>
    </citation>
    <scope>NUCLEOTIDE SEQUENCE</scope>
    <source>
        <strain evidence="21">BIM B-1768</strain>
    </source>
</reference>
<dbReference type="CDD" id="cd16922">
    <property type="entry name" value="HATPase_EvgS-ArcB-TorS-like"/>
    <property type="match status" value="1"/>
</dbReference>
<feature type="domain" description="Histidine kinase" evidence="18">
    <location>
        <begin position="482"/>
        <end position="707"/>
    </location>
</feature>
<dbReference type="SUPFAM" id="SSF47226">
    <property type="entry name" value="Histidine-containing phosphotransfer domain, HPT domain"/>
    <property type="match status" value="1"/>
</dbReference>
<keyword evidence="9" id="KW-0418">Kinase</keyword>
<evidence type="ECO:0000256" key="10">
    <source>
        <dbReference type="ARBA" id="ARBA00022840"/>
    </source>
</evidence>
<evidence type="ECO:0000256" key="5">
    <source>
        <dbReference type="ARBA" id="ARBA00022553"/>
    </source>
</evidence>
<comment type="subcellular location">
    <subcellularLocation>
        <location evidence="2">Cell membrane</location>
        <topology evidence="2">Multi-pass membrane protein</topology>
    </subcellularLocation>
</comment>
<dbReference type="InterPro" id="IPR004358">
    <property type="entry name" value="Sig_transdc_His_kin-like_C"/>
</dbReference>
<dbReference type="InterPro" id="IPR036097">
    <property type="entry name" value="HisK_dim/P_sf"/>
</dbReference>
<evidence type="ECO:0000256" key="11">
    <source>
        <dbReference type="ARBA" id="ARBA00022989"/>
    </source>
</evidence>
<feature type="modified residue" description="Phosphohistidine" evidence="14">
    <location>
        <position position="1099"/>
    </location>
</feature>
<keyword evidence="5 15" id="KW-0597">Phosphoprotein</keyword>
<feature type="transmembrane region" description="Helical" evidence="17">
    <location>
        <begin position="309"/>
        <end position="329"/>
    </location>
</feature>
<keyword evidence="8" id="KW-0547">Nucleotide-binding</keyword>
<keyword evidence="13 17" id="KW-0472">Membrane</keyword>
<evidence type="ECO:0000256" key="14">
    <source>
        <dbReference type="PROSITE-ProRule" id="PRU00110"/>
    </source>
</evidence>
<name>A0ABY6B4T1_9BURK</name>
<keyword evidence="6" id="KW-0808">Transferase</keyword>
<evidence type="ECO:0000259" key="19">
    <source>
        <dbReference type="PROSITE" id="PS50110"/>
    </source>
</evidence>
<evidence type="ECO:0000256" key="9">
    <source>
        <dbReference type="ARBA" id="ARBA00022777"/>
    </source>
</evidence>
<dbReference type="PANTHER" id="PTHR45339:SF1">
    <property type="entry name" value="HYBRID SIGNAL TRANSDUCTION HISTIDINE KINASE J"/>
    <property type="match status" value="1"/>
</dbReference>
<dbReference type="InterPro" id="IPR036890">
    <property type="entry name" value="HATPase_C_sf"/>
</dbReference>
<dbReference type="SUPFAM" id="SSF47384">
    <property type="entry name" value="Homodimeric domain of signal transducing histidine kinase"/>
    <property type="match status" value="1"/>
</dbReference>
<evidence type="ECO:0000256" key="8">
    <source>
        <dbReference type="ARBA" id="ARBA00022741"/>
    </source>
</evidence>
<protein>
    <recommendedName>
        <fullName evidence="3">histidine kinase</fullName>
        <ecNumber evidence="3">2.7.13.3</ecNumber>
    </recommendedName>
</protein>
<dbReference type="RefSeq" id="WP_261760190.1">
    <property type="nucleotide sequence ID" value="NZ_CP104562.2"/>
</dbReference>
<feature type="modified residue" description="4-aspartylphosphate" evidence="15">
    <location>
        <position position="784"/>
    </location>
</feature>